<evidence type="ECO:0000313" key="3">
    <source>
        <dbReference type="Proteomes" id="UP001355206"/>
    </source>
</evidence>
<gene>
    <name evidence="2" type="ORF">MOTC310_23635</name>
</gene>
<dbReference type="InterPro" id="IPR025282">
    <property type="entry name" value="DUF4214"/>
</dbReference>
<proteinExistence type="predicted"/>
<protein>
    <recommendedName>
        <fullName evidence="1">DUF4214 domain-containing protein</fullName>
    </recommendedName>
</protein>
<feature type="domain" description="DUF4214" evidence="1">
    <location>
        <begin position="99"/>
        <end position="152"/>
    </location>
</feature>
<accession>A0ABU7TTV6</accession>
<dbReference type="Pfam" id="PF13946">
    <property type="entry name" value="DUF4214"/>
    <property type="match status" value="1"/>
</dbReference>
<organism evidence="2 3">
    <name type="scientific">Methylobacterium oryzae</name>
    <dbReference type="NCBI Taxonomy" id="334852"/>
    <lineage>
        <taxon>Bacteria</taxon>
        <taxon>Pseudomonadati</taxon>
        <taxon>Pseudomonadota</taxon>
        <taxon>Alphaproteobacteria</taxon>
        <taxon>Hyphomicrobiales</taxon>
        <taxon>Methylobacteriaceae</taxon>
        <taxon>Methylobacterium</taxon>
    </lineage>
</organism>
<dbReference type="RefSeq" id="WP_331303526.1">
    <property type="nucleotide sequence ID" value="NZ_MLCA01000013.1"/>
</dbReference>
<sequence>MYSSNSSAKGATIDNARSTGVRSTSLSQFSDVASCKIWACEHIFDASAMPWFERAISRNGILFPMMFFKMLERCWPGSVFLGKGRIAISDNIISRGYLNCVSDEIFTDALYSLLLGRAPDDAGRQYYDSQLRSGVSRDELIDHVLASDEFKESGRSTKLASVAESDFIHVRKLIQDDLILYRSLGRADYFQPRPSISVGGISHNIASYLIYQAEPRNKPILAMGMNLVGHWDQDGHFVCGTDWIVFGPKINLRSGIYEIRLDIEAPGDFRFHFDACHSEGHEVVFYSTHKGDSKVTFCIPIRHDIPDFEVRLLNLTALSTKLKINEISIRLTNESE</sequence>
<reference evidence="2 3" key="1">
    <citation type="journal article" date="2012" name="Genet. Mol. Biol.">
        <title>Analysis of 16S rRNA and mxaF genes revealing insights into Methylobacterium niche-specific plant association.</title>
        <authorList>
            <person name="Dourado M.N."/>
            <person name="Andreote F.D."/>
            <person name="Dini-Andreote F."/>
            <person name="Conti R."/>
            <person name="Araujo J.M."/>
            <person name="Araujo W.L."/>
        </authorList>
    </citation>
    <scope>NUCLEOTIDE SEQUENCE [LARGE SCALE GENOMIC DNA]</scope>
    <source>
        <strain evidence="2 3">TC3-10</strain>
    </source>
</reference>
<comment type="caution">
    <text evidence="2">The sequence shown here is derived from an EMBL/GenBank/DDBJ whole genome shotgun (WGS) entry which is preliminary data.</text>
</comment>
<dbReference type="Proteomes" id="UP001355206">
    <property type="component" value="Unassembled WGS sequence"/>
</dbReference>
<name>A0ABU7TTV6_9HYPH</name>
<evidence type="ECO:0000259" key="1">
    <source>
        <dbReference type="Pfam" id="PF13946"/>
    </source>
</evidence>
<dbReference type="EMBL" id="MLCA01000013">
    <property type="protein sequence ID" value="MEE7493287.1"/>
    <property type="molecule type" value="Genomic_DNA"/>
</dbReference>
<keyword evidence="3" id="KW-1185">Reference proteome</keyword>
<evidence type="ECO:0000313" key="2">
    <source>
        <dbReference type="EMBL" id="MEE7493287.1"/>
    </source>
</evidence>